<dbReference type="SMART" id="SM00563">
    <property type="entry name" value="PlsC"/>
    <property type="match status" value="1"/>
</dbReference>
<reference evidence="6" key="1">
    <citation type="submission" date="2020-05" db="EMBL/GenBank/DDBJ databases">
        <authorList>
            <person name="Chiriac C."/>
            <person name="Salcher M."/>
            <person name="Ghai R."/>
            <person name="Kavagutti S V."/>
        </authorList>
    </citation>
    <scope>NUCLEOTIDE SEQUENCE</scope>
</reference>
<evidence type="ECO:0000313" key="5">
    <source>
        <dbReference type="EMBL" id="CAB4699522.1"/>
    </source>
</evidence>
<evidence type="ECO:0000313" key="4">
    <source>
        <dbReference type="EMBL" id="CAB4679017.1"/>
    </source>
</evidence>
<dbReference type="InterPro" id="IPR002123">
    <property type="entry name" value="Plipid/glycerol_acylTrfase"/>
</dbReference>
<dbReference type="Pfam" id="PF01553">
    <property type="entry name" value="Acyltransferase"/>
    <property type="match status" value="1"/>
</dbReference>
<dbReference type="PANTHER" id="PTHR10434:SF55">
    <property type="entry name" value="POSSIBLE ACYLTRANSFERASE"/>
    <property type="match status" value="1"/>
</dbReference>
<accession>A0A6J7BJ45</accession>
<evidence type="ECO:0000259" key="3">
    <source>
        <dbReference type="SMART" id="SM00563"/>
    </source>
</evidence>
<dbReference type="EMBL" id="CAEZXB010000018">
    <property type="protein sequence ID" value="CAB4679017.1"/>
    <property type="molecule type" value="Genomic_DNA"/>
</dbReference>
<keyword evidence="2" id="KW-0012">Acyltransferase</keyword>
<feature type="domain" description="Phospholipid/glycerol acyltransferase" evidence="3">
    <location>
        <begin position="42"/>
        <end position="160"/>
    </location>
</feature>
<dbReference type="SUPFAM" id="SSF69593">
    <property type="entry name" value="Glycerol-3-phosphate (1)-acyltransferase"/>
    <property type="match status" value="1"/>
</dbReference>
<proteinExistence type="predicted"/>
<protein>
    <submittedName>
        <fullName evidence="6">Unannotated protein</fullName>
    </submittedName>
</protein>
<dbReference type="EMBL" id="CAEZXN010000024">
    <property type="protein sequence ID" value="CAB4699522.1"/>
    <property type="molecule type" value="Genomic_DNA"/>
</dbReference>
<dbReference type="PANTHER" id="PTHR10434">
    <property type="entry name" value="1-ACYL-SN-GLYCEROL-3-PHOSPHATE ACYLTRANSFERASE"/>
    <property type="match status" value="1"/>
</dbReference>
<dbReference type="GO" id="GO:0006654">
    <property type="term" value="P:phosphatidic acid biosynthetic process"/>
    <property type="evidence" value="ECO:0007669"/>
    <property type="project" value="TreeGrafter"/>
</dbReference>
<evidence type="ECO:0000256" key="1">
    <source>
        <dbReference type="ARBA" id="ARBA00022679"/>
    </source>
</evidence>
<dbReference type="AlphaFoldDB" id="A0A6J7BJ45"/>
<keyword evidence="1" id="KW-0808">Transferase</keyword>
<dbReference type="EMBL" id="CAFBRC010000040">
    <property type="protein sequence ID" value="CAB5075202.1"/>
    <property type="molecule type" value="Genomic_DNA"/>
</dbReference>
<evidence type="ECO:0000256" key="2">
    <source>
        <dbReference type="ARBA" id="ARBA00023315"/>
    </source>
</evidence>
<evidence type="ECO:0000313" key="6">
    <source>
        <dbReference type="EMBL" id="CAB4844059.1"/>
    </source>
</evidence>
<dbReference type="GO" id="GO:0005886">
    <property type="term" value="C:plasma membrane"/>
    <property type="evidence" value="ECO:0007669"/>
    <property type="project" value="TreeGrafter"/>
</dbReference>
<gene>
    <name evidence="4" type="ORF">UFOPK2342_01000</name>
    <name evidence="5" type="ORF">UFOPK2423_01095</name>
    <name evidence="6" type="ORF">UFOPK3266_01040</name>
    <name evidence="7" type="ORF">UFOPK4367_00748</name>
</gene>
<dbReference type="EMBL" id="CAFBAA010000025">
    <property type="protein sequence ID" value="CAB4844059.1"/>
    <property type="molecule type" value="Genomic_DNA"/>
</dbReference>
<organism evidence="6">
    <name type="scientific">freshwater metagenome</name>
    <dbReference type="NCBI Taxonomy" id="449393"/>
    <lineage>
        <taxon>unclassified sequences</taxon>
        <taxon>metagenomes</taxon>
        <taxon>ecological metagenomes</taxon>
    </lineage>
</organism>
<sequence>MAVRVKVGPYYRFAALIIRPLLFAITKRDWRGFENVPKKGGVIVAVNHISHADPLVFAHYLFDNGRPGRFLAKSGLFSVPIVGRIIRGAGQIPVFRESDGAHAAYMAAVEAVKGGELLGVYPEATLTRDPHHWPMTGKTGVARIALETGAPVIPVAQWGAQEIIGTYAKRIKLFPRTLVHVHAGPALDLSPWLGKPINQQVLIEVTNFVMDAITSMLEEIRGEKAPAERFDLRKSDLPRTGNFKKKKR</sequence>
<dbReference type="GO" id="GO:0003841">
    <property type="term" value="F:1-acylglycerol-3-phosphate O-acyltransferase activity"/>
    <property type="evidence" value="ECO:0007669"/>
    <property type="project" value="TreeGrafter"/>
</dbReference>
<dbReference type="CDD" id="cd07989">
    <property type="entry name" value="LPLAT_AGPAT-like"/>
    <property type="match status" value="1"/>
</dbReference>
<name>A0A6J7BJ45_9ZZZZ</name>
<evidence type="ECO:0000313" key="7">
    <source>
        <dbReference type="EMBL" id="CAB5075202.1"/>
    </source>
</evidence>